<sequence>MDEKAFGWFWLYKFLAVIGALAEKASTMLELLRLGTERFEFSVWCNDITKRQQVYQTMLANRRKAAHSIQTLTGQSSFNFTEVTTTESGLERKSIIRFDPVLMLREPVLIKGKKVSDAGSQLLDLLLDEPLFFENIQYQFEWIFFDAVEDAYLTHRSALLNDGFRFAKEKKGLIPARLTGTINTGNDVGWMKLPLEYIVDGKVVKSSIAFEVLPTKMDLHHDLPAMYRVIDKNFPLWRFGLAGKTGQDASKGKHRGNFPLMWLANFSQMRVRFEKGLKVIAQAPHSRLQTHEMYTRADRLKGRILHKLGVKVLEDIANGRYDRRYKVSKKRLDVNTPENRFIKNVILECKKKLSKFEKKIRNHNQKTENKQRVSEAFISELGQWQQPLQKMLEQGFLKDVGRFAGLNGESLVLQQKTGYSEVYKVWNELRFYLDAFANQTEISMKSVAEIYEIWCFLTLKQILEEQLGFKISCSKKQVLKLNNFFEYQFKDGLAGAFEFERGDGLRARLAHEPKFTKNSGDIRTFVVNQEPDIVLEVTFPWPSKKSFVWLFDAKYRIKSDQSETEDVEKTDFVPDDAINQMHRYRDALIRISKSYKSRPVFGAFALYPGYFDQESTQNPYQEAITEIGIGAFALLPNMAGGSDGNIWLLEFLKDQIGGNPAKGVNNLEALSDQLYMQEAARIPYSGMQQSLYQDLIMTAALGAEEGRAKEYFEAFEKGTAKWFHLPEKTFLSEYKQHIINEILYLALADTPEENPGFKKINKLWPIKKVSLVARSDINVEQAGKLVFKNELYYLFELGKPLYLKFSVNGIKNSPYRATMKLTTLGKLEKTRIFSELGTVYPEAVVG</sequence>
<name>A0ABS1EFS1_9BURK</name>
<proteinExistence type="predicted"/>
<dbReference type="Pfam" id="PF09823">
    <property type="entry name" value="DUF2357"/>
    <property type="match status" value="1"/>
</dbReference>
<evidence type="ECO:0000259" key="2">
    <source>
        <dbReference type="Pfam" id="PF09823"/>
    </source>
</evidence>
<feature type="domain" description="DUF2357" evidence="2">
    <location>
        <begin position="179"/>
        <end position="426"/>
    </location>
</feature>
<comment type="caution">
    <text evidence="3">The sequence shown here is derived from an EMBL/GenBank/DDBJ whole genome shotgun (WGS) entry which is preliminary data.</text>
</comment>
<evidence type="ECO:0000313" key="4">
    <source>
        <dbReference type="Proteomes" id="UP000635316"/>
    </source>
</evidence>
<accession>A0ABS1EFS1</accession>
<dbReference type="RefSeq" id="WP_200235787.1">
    <property type="nucleotide sequence ID" value="NZ_JAENGP010000008.1"/>
</dbReference>
<feature type="coiled-coil region" evidence="1">
    <location>
        <begin position="346"/>
        <end position="373"/>
    </location>
</feature>
<dbReference type="InterPro" id="IPR018633">
    <property type="entry name" value="DUF2357"/>
</dbReference>
<organism evidence="3 4">
    <name type="scientific">Advenella mandrilli</name>
    <dbReference type="NCBI Taxonomy" id="2800330"/>
    <lineage>
        <taxon>Bacteria</taxon>
        <taxon>Pseudomonadati</taxon>
        <taxon>Pseudomonadota</taxon>
        <taxon>Betaproteobacteria</taxon>
        <taxon>Burkholderiales</taxon>
        <taxon>Alcaligenaceae</taxon>
    </lineage>
</organism>
<keyword evidence="4" id="KW-1185">Reference proteome</keyword>
<dbReference type="Proteomes" id="UP000635316">
    <property type="component" value="Unassembled WGS sequence"/>
</dbReference>
<keyword evidence="1" id="KW-0175">Coiled coil</keyword>
<dbReference type="InterPro" id="IPR007505">
    <property type="entry name" value="PDDEXK_7"/>
</dbReference>
<protein>
    <submittedName>
        <fullName evidence="3">Restriction endonuclease-like protein</fullName>
    </submittedName>
</protein>
<dbReference type="Pfam" id="PF04411">
    <property type="entry name" value="PDDEXK_7"/>
    <property type="match status" value="1"/>
</dbReference>
<evidence type="ECO:0000313" key="3">
    <source>
        <dbReference type="EMBL" id="MBK1781167.1"/>
    </source>
</evidence>
<reference evidence="3 4" key="1">
    <citation type="submission" date="2020-12" db="EMBL/GenBank/DDBJ databases">
        <authorList>
            <person name="Lu T."/>
            <person name="Wang Q."/>
            <person name="Han X."/>
        </authorList>
    </citation>
    <scope>NUCLEOTIDE SEQUENCE [LARGE SCALE GENOMIC DNA]</scope>
    <source>
        <strain evidence="3 4">WQ 585</strain>
    </source>
</reference>
<evidence type="ECO:0000256" key="1">
    <source>
        <dbReference type="SAM" id="Coils"/>
    </source>
</evidence>
<dbReference type="EMBL" id="JAENGP010000008">
    <property type="protein sequence ID" value="MBK1781167.1"/>
    <property type="molecule type" value="Genomic_DNA"/>
</dbReference>
<gene>
    <name evidence="3" type="ORF">JHL22_08050</name>
</gene>